<evidence type="ECO:0000259" key="6">
    <source>
        <dbReference type="Pfam" id="PF04542"/>
    </source>
</evidence>
<keyword evidence="2" id="KW-0805">Transcription regulation</keyword>
<dbReference type="PANTHER" id="PTHR43133:SF8">
    <property type="entry name" value="RNA POLYMERASE SIGMA FACTOR HI_1459-RELATED"/>
    <property type="match status" value="1"/>
</dbReference>
<dbReference type="Gene3D" id="1.10.1740.10">
    <property type="match status" value="1"/>
</dbReference>
<dbReference type="InterPro" id="IPR013324">
    <property type="entry name" value="RNA_pol_sigma_r3/r4-like"/>
</dbReference>
<protein>
    <submittedName>
        <fullName evidence="8">RNA polymerase sigma-70 factor (ECF subfamily)</fullName>
    </submittedName>
</protein>
<keyword evidence="4" id="KW-0238">DNA-binding</keyword>
<dbReference type="Proteomes" id="UP001519332">
    <property type="component" value="Unassembled WGS sequence"/>
</dbReference>
<dbReference type="Pfam" id="PF08281">
    <property type="entry name" value="Sigma70_r4_2"/>
    <property type="match status" value="1"/>
</dbReference>
<dbReference type="InterPro" id="IPR036388">
    <property type="entry name" value="WH-like_DNA-bd_sf"/>
</dbReference>
<evidence type="ECO:0000256" key="3">
    <source>
        <dbReference type="ARBA" id="ARBA00023082"/>
    </source>
</evidence>
<evidence type="ECO:0000256" key="4">
    <source>
        <dbReference type="ARBA" id="ARBA00023125"/>
    </source>
</evidence>
<dbReference type="SUPFAM" id="SSF88946">
    <property type="entry name" value="Sigma2 domain of RNA polymerase sigma factors"/>
    <property type="match status" value="1"/>
</dbReference>
<name>A0ABS4T837_9PSEU</name>
<dbReference type="InterPro" id="IPR007627">
    <property type="entry name" value="RNA_pol_sigma70_r2"/>
</dbReference>
<dbReference type="SUPFAM" id="SSF88659">
    <property type="entry name" value="Sigma3 and sigma4 domains of RNA polymerase sigma factors"/>
    <property type="match status" value="1"/>
</dbReference>
<dbReference type="PANTHER" id="PTHR43133">
    <property type="entry name" value="RNA POLYMERASE ECF-TYPE SIGMA FACTO"/>
    <property type="match status" value="1"/>
</dbReference>
<comment type="similarity">
    <text evidence="1">Belongs to the sigma-70 factor family. ECF subfamily.</text>
</comment>
<evidence type="ECO:0000313" key="8">
    <source>
        <dbReference type="EMBL" id="MBP2320580.1"/>
    </source>
</evidence>
<dbReference type="RefSeq" id="WP_209634893.1">
    <property type="nucleotide sequence ID" value="NZ_JAGINW010000001.1"/>
</dbReference>
<dbReference type="Pfam" id="PF04542">
    <property type="entry name" value="Sigma70_r2"/>
    <property type="match status" value="1"/>
</dbReference>
<dbReference type="InterPro" id="IPR013249">
    <property type="entry name" value="RNA_pol_sigma70_r4_t2"/>
</dbReference>
<keyword evidence="9" id="KW-1185">Reference proteome</keyword>
<dbReference type="CDD" id="cd06171">
    <property type="entry name" value="Sigma70_r4"/>
    <property type="match status" value="1"/>
</dbReference>
<keyword evidence="3" id="KW-0731">Sigma factor</keyword>
<dbReference type="InterPro" id="IPR014284">
    <property type="entry name" value="RNA_pol_sigma-70_dom"/>
</dbReference>
<evidence type="ECO:0000256" key="1">
    <source>
        <dbReference type="ARBA" id="ARBA00010641"/>
    </source>
</evidence>
<dbReference type="InterPro" id="IPR039425">
    <property type="entry name" value="RNA_pol_sigma-70-like"/>
</dbReference>
<gene>
    <name evidence="8" type="ORF">JOF56_000965</name>
</gene>
<dbReference type="InterPro" id="IPR013325">
    <property type="entry name" value="RNA_pol_sigma_r2"/>
</dbReference>
<evidence type="ECO:0000313" key="9">
    <source>
        <dbReference type="Proteomes" id="UP001519332"/>
    </source>
</evidence>
<feature type="domain" description="RNA polymerase sigma factor 70 region 4 type 2" evidence="7">
    <location>
        <begin position="140"/>
        <end position="192"/>
    </location>
</feature>
<evidence type="ECO:0000256" key="2">
    <source>
        <dbReference type="ARBA" id="ARBA00023015"/>
    </source>
</evidence>
<organism evidence="8 9">
    <name type="scientific">Kibdelosporangium banguiense</name>
    <dbReference type="NCBI Taxonomy" id="1365924"/>
    <lineage>
        <taxon>Bacteria</taxon>
        <taxon>Bacillati</taxon>
        <taxon>Actinomycetota</taxon>
        <taxon>Actinomycetes</taxon>
        <taxon>Pseudonocardiales</taxon>
        <taxon>Pseudonocardiaceae</taxon>
        <taxon>Kibdelosporangium</taxon>
    </lineage>
</organism>
<reference evidence="8 9" key="1">
    <citation type="submission" date="2021-03" db="EMBL/GenBank/DDBJ databases">
        <title>Sequencing the genomes of 1000 actinobacteria strains.</title>
        <authorList>
            <person name="Klenk H.-P."/>
        </authorList>
    </citation>
    <scope>NUCLEOTIDE SEQUENCE [LARGE SCALE GENOMIC DNA]</scope>
    <source>
        <strain evidence="8 9">DSM 46670</strain>
    </source>
</reference>
<keyword evidence="5" id="KW-0804">Transcription</keyword>
<evidence type="ECO:0000259" key="7">
    <source>
        <dbReference type="Pfam" id="PF08281"/>
    </source>
</evidence>
<accession>A0ABS4T837</accession>
<evidence type="ECO:0000256" key="5">
    <source>
        <dbReference type="ARBA" id="ARBA00023163"/>
    </source>
</evidence>
<dbReference type="Gene3D" id="1.10.10.10">
    <property type="entry name" value="Winged helix-like DNA-binding domain superfamily/Winged helix DNA-binding domain"/>
    <property type="match status" value="1"/>
</dbReference>
<dbReference type="NCBIfam" id="TIGR02937">
    <property type="entry name" value="sigma70-ECF"/>
    <property type="match status" value="1"/>
</dbReference>
<comment type="caution">
    <text evidence="8">The sequence shown here is derived from an EMBL/GenBank/DDBJ whole genome shotgun (WGS) entry which is preliminary data.</text>
</comment>
<dbReference type="EMBL" id="JAGINW010000001">
    <property type="protein sequence ID" value="MBP2320580.1"/>
    <property type="molecule type" value="Genomic_DNA"/>
</dbReference>
<proteinExistence type="inferred from homology"/>
<feature type="domain" description="RNA polymerase sigma-70 region 2" evidence="6">
    <location>
        <begin position="53"/>
        <end position="110"/>
    </location>
</feature>
<sequence length="203" mass="22354">MAGRRAPNFLEPGRGERCTRVVITDEEAIAQARAGDLDAYATLVARYTALANRTAFLLGAGPDTSDVVQEAFVKGFRGLKSFKTGAAFRPWLLKIVANETKNLHRSQRRRGLMELRVAQMQDPVDHRDPASVAVRDAARTALLNAIKTLPDKDREVVTCRYLLDLSEAETAQTLGLAKGTVKSRLSRALARLRPLLEEVVADE</sequence>